<dbReference type="InterPro" id="IPR012340">
    <property type="entry name" value="NA-bd_OB-fold"/>
</dbReference>
<dbReference type="InterPro" id="IPR003029">
    <property type="entry name" value="S1_domain"/>
</dbReference>
<dbReference type="Pfam" id="PF00575">
    <property type="entry name" value="S1"/>
    <property type="match status" value="4"/>
</dbReference>
<dbReference type="Proteomes" id="UP000009154">
    <property type="component" value="Chromosome"/>
</dbReference>
<dbReference type="NCBIfam" id="NF005911">
    <property type="entry name" value="PRK07899.1"/>
    <property type="match status" value="1"/>
</dbReference>
<comment type="similarity">
    <text evidence="1">Belongs to the bacterial ribosomal protein bS1 family.</text>
</comment>
<dbReference type="PRINTS" id="PR00681">
    <property type="entry name" value="RIBOSOMALS1"/>
</dbReference>
<name>H6MQW1_GORPV</name>
<dbReference type="FunFam" id="2.40.50.140:FF:000035">
    <property type="entry name" value="30S ribosomal protein S1"/>
    <property type="match status" value="1"/>
</dbReference>
<evidence type="ECO:0000313" key="11">
    <source>
        <dbReference type="Proteomes" id="UP000009154"/>
    </source>
</evidence>
<dbReference type="STRING" id="1112204.GPOL_c26360"/>
<feature type="domain" description="S1 motif" evidence="9">
    <location>
        <begin position="245"/>
        <end position="313"/>
    </location>
</feature>
<sequence length="527" mass="58530">MGAQNPRPTRFRECADTADQQHELYLLHICPEQLTNMPSSTITSPQVAVNDIGSAEDFLAAIDSTIKYFNDGDIVEGTIVKVDRDEVLLDIGYKTEGVIPSRELSIKHDVDPNEVVNVGDEVEALVLTKEDKEGRLILSKKRAQYERAWGTIEELKEKDEAVKGTVIEVVKGGLILDIGLRGFLPASLVEMRRVRDLQPYIGKEIEAKIIELDKNRNNVVLSRRAWLEQTQSEVRSEFLHQLQKGQVRKGVVSSIVNFGAFVDLGGVDGLVHVSELSWKHIDHPSEVVTVGDEVTVEVLDVDLDRERVSLSLKATQEDPWRQFARTHAIGQIVPGKVTKLVPFGAFVRVDEGIEGLVHISELAERHVEVPDQVVAVGDDAMVKVIDIDLERRRISLSLKQANEDYTEEFDPSKYGMADSYDEQGNYIFPEGFDPETNEWLEGFEKQREAWEARYAEAERRHKMHTAQIEKFAAAAAEAEKAPTDYSSASESRSSSSTSSSSTSSSGGGSLASDEQLAALREKLSGNA</sequence>
<dbReference type="CDD" id="cd05687">
    <property type="entry name" value="S1_RPS1_repeat_ec1_hs1"/>
    <property type="match status" value="1"/>
</dbReference>
<organism evidence="10 11">
    <name type="scientific">Gordonia polyisoprenivorans (strain DSM 44266 / VH2)</name>
    <dbReference type="NCBI Taxonomy" id="1112204"/>
    <lineage>
        <taxon>Bacteria</taxon>
        <taxon>Bacillati</taxon>
        <taxon>Actinomycetota</taxon>
        <taxon>Actinomycetes</taxon>
        <taxon>Mycobacteriales</taxon>
        <taxon>Gordoniaceae</taxon>
        <taxon>Gordonia</taxon>
    </lineage>
</organism>
<protein>
    <recommendedName>
        <fullName evidence="5">Small ribosomal subunit protein bS1</fullName>
    </recommendedName>
    <alternativeName>
        <fullName evidence="6">30S ribosomal protein S1</fullName>
    </alternativeName>
</protein>
<gene>
    <name evidence="10" type="primary">rpsA</name>
    <name evidence="10" type="ordered locus">GPOL_c26360</name>
</gene>
<feature type="domain" description="S1 motif" evidence="9">
    <location>
        <begin position="159"/>
        <end position="224"/>
    </location>
</feature>
<feature type="compositionally biased region" description="Low complexity" evidence="8">
    <location>
        <begin position="486"/>
        <end position="504"/>
    </location>
</feature>
<dbReference type="GO" id="GO:1990904">
    <property type="term" value="C:ribonucleoprotein complex"/>
    <property type="evidence" value="ECO:0007669"/>
    <property type="project" value="UniProtKB-KW"/>
</dbReference>
<feature type="coiled-coil region" evidence="7">
    <location>
        <begin position="440"/>
        <end position="467"/>
    </location>
</feature>
<reference evidence="10 11" key="1">
    <citation type="journal article" date="2012" name="Appl. Environ. Microbiol.">
        <title>Involvement of two latex-clearing proteins during rubber degradation and insights into the subsequent degradation pathway revealed by the genome sequence of Gordonia polyisoprenivorans strain VH2.</title>
        <authorList>
            <person name="Hiessl S."/>
            <person name="Schuldes J."/>
            <person name="Thurmer A."/>
            <person name="Halbsguth T."/>
            <person name="Broker D."/>
            <person name="Angelov A."/>
            <person name="Liebl W."/>
            <person name="Daniel R."/>
            <person name="Steinbuchel A."/>
        </authorList>
    </citation>
    <scope>NUCLEOTIDE SEQUENCE [LARGE SCALE GENOMIC DNA]</scope>
    <source>
        <strain evidence="11">DSM 44266 / VH2</strain>
    </source>
</reference>
<evidence type="ECO:0000256" key="3">
    <source>
        <dbReference type="ARBA" id="ARBA00022980"/>
    </source>
</evidence>
<evidence type="ECO:0000256" key="1">
    <source>
        <dbReference type="ARBA" id="ARBA00006767"/>
    </source>
</evidence>
<dbReference type="EMBL" id="CP003119">
    <property type="protein sequence ID" value="AFA73658.1"/>
    <property type="molecule type" value="Genomic_DNA"/>
</dbReference>
<evidence type="ECO:0000256" key="6">
    <source>
        <dbReference type="ARBA" id="ARBA00035517"/>
    </source>
</evidence>
<proteinExistence type="inferred from homology"/>
<keyword evidence="11" id="KW-1185">Reference proteome</keyword>
<dbReference type="SMART" id="SM00316">
    <property type="entry name" value="S1"/>
    <property type="match status" value="4"/>
</dbReference>
<dbReference type="AlphaFoldDB" id="H6MQW1"/>
<keyword evidence="4" id="KW-0687">Ribonucleoprotein</keyword>
<dbReference type="CDD" id="cd04465">
    <property type="entry name" value="S1_RPS1_repeat_ec2_hs2"/>
    <property type="match status" value="1"/>
</dbReference>
<dbReference type="GO" id="GO:0005840">
    <property type="term" value="C:ribosome"/>
    <property type="evidence" value="ECO:0007669"/>
    <property type="project" value="UniProtKB-KW"/>
</dbReference>
<evidence type="ECO:0000259" key="9">
    <source>
        <dbReference type="PROSITE" id="PS50126"/>
    </source>
</evidence>
<dbReference type="NCBIfam" id="NF005208">
    <property type="entry name" value="PRK06676.1"/>
    <property type="match status" value="1"/>
</dbReference>
<keyword evidence="2" id="KW-0694">RNA-binding</keyword>
<keyword evidence="7" id="KW-0175">Coiled coil</keyword>
<feature type="region of interest" description="Disordered" evidence="8">
    <location>
        <begin position="473"/>
        <end position="527"/>
    </location>
</feature>
<dbReference type="GO" id="GO:0003729">
    <property type="term" value="F:mRNA binding"/>
    <property type="evidence" value="ECO:0007669"/>
    <property type="project" value="TreeGrafter"/>
</dbReference>
<accession>H6MQW1</accession>
<dbReference type="FunFam" id="2.40.50.140:FF:000031">
    <property type="entry name" value="30S ribosomal protein S1"/>
    <property type="match status" value="1"/>
</dbReference>
<evidence type="ECO:0000256" key="2">
    <source>
        <dbReference type="ARBA" id="ARBA00022884"/>
    </source>
</evidence>
<dbReference type="InterPro" id="IPR050437">
    <property type="entry name" value="Ribos_protein_bS1-like"/>
</dbReference>
<dbReference type="FunFam" id="2.40.50.140:FF:000013">
    <property type="entry name" value="30S ribosomal protein S1"/>
    <property type="match status" value="1"/>
</dbReference>
<feature type="domain" description="S1 motif" evidence="9">
    <location>
        <begin position="330"/>
        <end position="399"/>
    </location>
</feature>
<dbReference type="PROSITE" id="PS50126">
    <property type="entry name" value="S1"/>
    <property type="match status" value="4"/>
</dbReference>
<evidence type="ECO:0000256" key="8">
    <source>
        <dbReference type="SAM" id="MobiDB-lite"/>
    </source>
</evidence>
<dbReference type="CDD" id="cd05688">
    <property type="entry name" value="S1_RPS1_repeat_ec3"/>
    <property type="match status" value="1"/>
</dbReference>
<evidence type="ECO:0000256" key="5">
    <source>
        <dbReference type="ARBA" id="ARBA00035293"/>
    </source>
</evidence>
<dbReference type="FunFam" id="2.40.50.140:FF:000039">
    <property type="entry name" value="30S ribosomal protein S1"/>
    <property type="match status" value="1"/>
</dbReference>
<dbReference type="PANTHER" id="PTHR10724:SF7">
    <property type="entry name" value="SMALL RIBOSOMAL SUBUNIT PROTEIN BS1C"/>
    <property type="match status" value="1"/>
</dbReference>
<dbReference type="HOGENOM" id="CLU_015805_4_1_11"/>
<feature type="domain" description="S1 motif" evidence="9">
    <location>
        <begin position="72"/>
        <end position="141"/>
    </location>
</feature>
<dbReference type="InterPro" id="IPR035104">
    <property type="entry name" value="Ribosomal_protein_S1-like"/>
</dbReference>
<evidence type="ECO:0000256" key="7">
    <source>
        <dbReference type="SAM" id="Coils"/>
    </source>
</evidence>
<dbReference type="GO" id="GO:0006412">
    <property type="term" value="P:translation"/>
    <property type="evidence" value="ECO:0007669"/>
    <property type="project" value="TreeGrafter"/>
</dbReference>
<evidence type="ECO:0000313" key="10">
    <source>
        <dbReference type="EMBL" id="AFA73658.1"/>
    </source>
</evidence>
<dbReference type="eggNOG" id="COG0539">
    <property type="taxonomic scope" value="Bacteria"/>
</dbReference>
<keyword evidence="3 10" id="KW-0689">Ribosomal protein</keyword>
<dbReference type="SUPFAM" id="SSF50249">
    <property type="entry name" value="Nucleic acid-binding proteins"/>
    <property type="match status" value="4"/>
</dbReference>
<evidence type="ECO:0000256" key="4">
    <source>
        <dbReference type="ARBA" id="ARBA00023274"/>
    </source>
</evidence>
<dbReference type="PANTHER" id="PTHR10724">
    <property type="entry name" value="30S RIBOSOMAL PROTEIN S1"/>
    <property type="match status" value="1"/>
</dbReference>
<dbReference type="KEGG" id="gpo:GPOL_c26360"/>
<dbReference type="Gene3D" id="2.40.50.140">
    <property type="entry name" value="Nucleic acid-binding proteins"/>
    <property type="match status" value="4"/>
</dbReference>
<dbReference type="GO" id="GO:0003735">
    <property type="term" value="F:structural constituent of ribosome"/>
    <property type="evidence" value="ECO:0007669"/>
    <property type="project" value="TreeGrafter"/>
</dbReference>